<sequence length="68" mass="8130">MQQKIVGYHQDEEQHWVARLACGHNQHVRHQPPWTVREWVVTAQGRASRLGFPLTCVKCREKAPRDWW</sequence>
<proteinExistence type="predicted"/>
<dbReference type="EMBL" id="QUOU01000001">
    <property type="protein sequence ID" value="REL28831.1"/>
    <property type="molecule type" value="Genomic_DNA"/>
</dbReference>
<comment type="caution">
    <text evidence="1">The sequence shown here is derived from an EMBL/GenBank/DDBJ whole genome shotgun (WGS) entry which is preliminary data.</text>
</comment>
<protein>
    <submittedName>
        <fullName evidence="1">DUF3565 domain-containing protein</fullName>
    </submittedName>
</protein>
<dbReference type="OrthoDB" id="9799128at2"/>
<accession>A0A3E0TVZ0</accession>
<evidence type="ECO:0000313" key="2">
    <source>
        <dbReference type="Proteomes" id="UP000256478"/>
    </source>
</evidence>
<name>A0A3E0TVZ0_9GAMM</name>
<organism evidence="1 2">
    <name type="scientific">Thalassotalea euphylliae</name>
    <dbReference type="NCBI Taxonomy" id="1655234"/>
    <lineage>
        <taxon>Bacteria</taxon>
        <taxon>Pseudomonadati</taxon>
        <taxon>Pseudomonadota</taxon>
        <taxon>Gammaproteobacteria</taxon>
        <taxon>Alteromonadales</taxon>
        <taxon>Colwelliaceae</taxon>
        <taxon>Thalassotalea</taxon>
    </lineage>
</organism>
<dbReference type="InterPro" id="IPR021948">
    <property type="entry name" value="DUF3565"/>
</dbReference>
<reference evidence="1 2" key="1">
    <citation type="submission" date="2018-08" db="EMBL/GenBank/DDBJ databases">
        <title>Thalassotalea euphylliae genome.</title>
        <authorList>
            <person name="Summers S."/>
            <person name="Rice S.A."/>
            <person name="Freckelton M.L."/>
            <person name="Nedved B.T."/>
            <person name="Hadfield M.G."/>
        </authorList>
    </citation>
    <scope>NUCLEOTIDE SEQUENCE [LARGE SCALE GENOMIC DNA]</scope>
    <source>
        <strain evidence="1 2">H1</strain>
    </source>
</reference>
<dbReference type="Proteomes" id="UP000256478">
    <property type="component" value="Unassembled WGS sequence"/>
</dbReference>
<dbReference type="Pfam" id="PF12088">
    <property type="entry name" value="DUF3565"/>
    <property type="match status" value="1"/>
</dbReference>
<dbReference type="RefSeq" id="WP_116009855.1">
    <property type="nucleotide sequence ID" value="NZ_QUOU01000001.1"/>
</dbReference>
<evidence type="ECO:0000313" key="1">
    <source>
        <dbReference type="EMBL" id="REL28831.1"/>
    </source>
</evidence>
<dbReference type="AlphaFoldDB" id="A0A3E0TVZ0"/>
<gene>
    <name evidence="1" type="ORF">DXX93_06540</name>
</gene>